<dbReference type="CDD" id="cd03216">
    <property type="entry name" value="ABC_Carb_Monos_I"/>
    <property type="match status" value="1"/>
</dbReference>
<dbReference type="SMART" id="SM00382">
    <property type="entry name" value="AAA"/>
    <property type="match status" value="1"/>
</dbReference>
<dbReference type="Gene3D" id="3.40.50.300">
    <property type="entry name" value="P-loop containing nucleotide triphosphate hydrolases"/>
    <property type="match status" value="2"/>
</dbReference>
<evidence type="ECO:0000256" key="5">
    <source>
        <dbReference type="ARBA" id="ARBA00022741"/>
    </source>
</evidence>
<dbReference type="PANTHER" id="PTHR43790:SF3">
    <property type="entry name" value="D-ALLOSE IMPORT ATP-BINDING PROTEIN ALSA-RELATED"/>
    <property type="match status" value="1"/>
</dbReference>
<evidence type="ECO:0000256" key="3">
    <source>
        <dbReference type="ARBA" id="ARBA00022597"/>
    </source>
</evidence>
<name>A0ABV7GWX6_9RHOB</name>
<dbReference type="GO" id="GO:0005524">
    <property type="term" value="F:ATP binding"/>
    <property type="evidence" value="ECO:0007669"/>
    <property type="project" value="UniProtKB-KW"/>
</dbReference>
<keyword evidence="2" id="KW-1003">Cell membrane</keyword>
<dbReference type="PANTHER" id="PTHR43790">
    <property type="entry name" value="CARBOHYDRATE TRANSPORT ATP-BINDING PROTEIN MG119-RELATED"/>
    <property type="match status" value="1"/>
</dbReference>
<keyword evidence="1" id="KW-0813">Transport</keyword>
<evidence type="ECO:0000256" key="1">
    <source>
        <dbReference type="ARBA" id="ARBA00022448"/>
    </source>
</evidence>
<comment type="caution">
    <text evidence="10">The sequence shown here is derived from an EMBL/GenBank/DDBJ whole genome shotgun (WGS) entry which is preliminary data.</text>
</comment>
<dbReference type="InterPro" id="IPR003593">
    <property type="entry name" value="AAA+_ATPase"/>
</dbReference>
<dbReference type="InterPro" id="IPR050107">
    <property type="entry name" value="ABC_carbohydrate_import_ATPase"/>
</dbReference>
<evidence type="ECO:0000256" key="6">
    <source>
        <dbReference type="ARBA" id="ARBA00022840"/>
    </source>
</evidence>
<dbReference type="Proteomes" id="UP001595632">
    <property type="component" value="Unassembled WGS sequence"/>
</dbReference>
<evidence type="ECO:0000256" key="4">
    <source>
        <dbReference type="ARBA" id="ARBA00022737"/>
    </source>
</evidence>
<organism evidence="10 11">
    <name type="scientific">Psychromarinibacter halotolerans</name>
    <dbReference type="NCBI Taxonomy" id="1775175"/>
    <lineage>
        <taxon>Bacteria</taxon>
        <taxon>Pseudomonadati</taxon>
        <taxon>Pseudomonadota</taxon>
        <taxon>Alphaproteobacteria</taxon>
        <taxon>Rhodobacterales</taxon>
        <taxon>Paracoccaceae</taxon>
        <taxon>Psychromarinibacter</taxon>
    </lineage>
</organism>
<dbReference type="RefSeq" id="WP_275631536.1">
    <property type="nucleotide sequence ID" value="NZ_JARGYD010000001.1"/>
</dbReference>
<dbReference type="PROSITE" id="PS50893">
    <property type="entry name" value="ABC_TRANSPORTER_2"/>
    <property type="match status" value="2"/>
</dbReference>
<keyword evidence="8" id="KW-0472">Membrane</keyword>
<reference evidence="11" key="1">
    <citation type="journal article" date="2019" name="Int. J. Syst. Evol. Microbiol.">
        <title>The Global Catalogue of Microorganisms (GCM) 10K type strain sequencing project: providing services to taxonomists for standard genome sequencing and annotation.</title>
        <authorList>
            <consortium name="The Broad Institute Genomics Platform"/>
            <consortium name="The Broad Institute Genome Sequencing Center for Infectious Disease"/>
            <person name="Wu L."/>
            <person name="Ma J."/>
        </authorList>
    </citation>
    <scope>NUCLEOTIDE SEQUENCE [LARGE SCALE GENOMIC DNA]</scope>
    <source>
        <strain evidence="11">KCTC 52366</strain>
    </source>
</reference>
<dbReference type="EMBL" id="JBHRTB010000010">
    <property type="protein sequence ID" value="MFC3144277.1"/>
    <property type="molecule type" value="Genomic_DNA"/>
</dbReference>
<dbReference type="InterPro" id="IPR017871">
    <property type="entry name" value="ABC_transporter-like_CS"/>
</dbReference>
<dbReference type="PROSITE" id="PS00211">
    <property type="entry name" value="ABC_TRANSPORTER_1"/>
    <property type="match status" value="1"/>
</dbReference>
<accession>A0ABV7GWX6</accession>
<evidence type="ECO:0000313" key="11">
    <source>
        <dbReference type="Proteomes" id="UP001595632"/>
    </source>
</evidence>
<dbReference type="CDD" id="cd03215">
    <property type="entry name" value="ABC_Carb_Monos_II"/>
    <property type="match status" value="1"/>
</dbReference>
<dbReference type="Pfam" id="PF00005">
    <property type="entry name" value="ABC_tran"/>
    <property type="match status" value="2"/>
</dbReference>
<keyword evidence="4" id="KW-0677">Repeat</keyword>
<sequence length="514" mass="56070">MAEDILYQSDGRASALPSPDAAPLLEMRDVTKRFGGIAALRNVDFSILEGEVHGLVGENGAGKSTMMKIIAGVYADFEGEMFVGGKPVHFRSAREALDAGIGMVHQELSVVPDLTVAENVFLGHQPVMAGGLIDWRRMNRTARTQIASLGLDIDPTTRMGALPVGLQQLVELSRVLFSGAKIIILDEPTSALSPPEVERLFGVLRQLREQGRSLIFISHFLDDVLEISDRVTVFRNGERVDTSPAAALTKDEIISRMIGRGSAEMTMGEETELLGDDTKPVVMEVKNISDGKGLADVSLSLRKNEIHGIYGFMGCGQIELSRALFGKGNLRGGTTILDGKPVRFRSTAAARRAGVAYVPENRSMMLFRTEPVFKNMSISILDRINRIMLRPKAERRIATGHIEDLQIRPPRTDIDLGNLSGGNQQKVALAKWLTHLPKALILVEPTRGMDVGAKEDVIRIVKALRDKGVAILVLSTEPETILTLADRVTVMKKGRVAREFTTGHLEKADLLSAA</sequence>
<feature type="domain" description="ABC transporter" evidence="9">
    <location>
        <begin position="25"/>
        <end position="261"/>
    </location>
</feature>
<keyword evidence="5" id="KW-0547">Nucleotide-binding</keyword>
<gene>
    <name evidence="10" type="ORF">ACFOGP_16260</name>
</gene>
<feature type="domain" description="ABC transporter" evidence="9">
    <location>
        <begin position="273"/>
        <end position="514"/>
    </location>
</feature>
<evidence type="ECO:0000259" key="9">
    <source>
        <dbReference type="PROSITE" id="PS50893"/>
    </source>
</evidence>
<keyword evidence="6 10" id="KW-0067">ATP-binding</keyword>
<evidence type="ECO:0000256" key="2">
    <source>
        <dbReference type="ARBA" id="ARBA00022475"/>
    </source>
</evidence>
<dbReference type="SUPFAM" id="SSF52540">
    <property type="entry name" value="P-loop containing nucleoside triphosphate hydrolases"/>
    <property type="match status" value="2"/>
</dbReference>
<dbReference type="InterPro" id="IPR003439">
    <property type="entry name" value="ABC_transporter-like_ATP-bd"/>
</dbReference>
<evidence type="ECO:0000256" key="7">
    <source>
        <dbReference type="ARBA" id="ARBA00022967"/>
    </source>
</evidence>
<evidence type="ECO:0000313" key="10">
    <source>
        <dbReference type="EMBL" id="MFC3144277.1"/>
    </source>
</evidence>
<proteinExistence type="predicted"/>
<dbReference type="InterPro" id="IPR027417">
    <property type="entry name" value="P-loop_NTPase"/>
</dbReference>
<protein>
    <submittedName>
        <fullName evidence="10">Sugar ABC transporter ATP-binding protein</fullName>
    </submittedName>
</protein>
<keyword evidence="3" id="KW-0762">Sugar transport</keyword>
<evidence type="ECO:0000256" key="8">
    <source>
        <dbReference type="ARBA" id="ARBA00023136"/>
    </source>
</evidence>
<keyword evidence="7" id="KW-1278">Translocase</keyword>
<keyword evidence="11" id="KW-1185">Reference proteome</keyword>